<dbReference type="Gene3D" id="1.25.40.10">
    <property type="entry name" value="Tetratricopeptide repeat domain"/>
    <property type="match status" value="2"/>
</dbReference>
<feature type="region of interest" description="Disordered" evidence="1">
    <location>
        <begin position="1"/>
        <end position="24"/>
    </location>
</feature>
<dbReference type="InterPro" id="IPR011990">
    <property type="entry name" value="TPR-like_helical_dom_sf"/>
</dbReference>
<dbReference type="Proteomes" id="UP000273278">
    <property type="component" value="Chromosome"/>
</dbReference>
<dbReference type="EMBL" id="CP017686">
    <property type="protein sequence ID" value="AYQ55212.1"/>
    <property type="molecule type" value="Genomic_DNA"/>
</dbReference>
<organism evidence="2 3">
    <name type="scientific">Methanomethylophilus alvi</name>
    <dbReference type="NCBI Taxonomy" id="1291540"/>
    <lineage>
        <taxon>Archaea</taxon>
        <taxon>Methanobacteriati</taxon>
        <taxon>Thermoplasmatota</taxon>
        <taxon>Thermoplasmata</taxon>
        <taxon>Methanomassiliicoccales</taxon>
        <taxon>Methanomethylophilaceae</taxon>
        <taxon>Methanomethylophilus</taxon>
    </lineage>
</organism>
<proteinExistence type="predicted"/>
<name>A0A3G3II82_9ARCH</name>
<evidence type="ECO:0000313" key="3">
    <source>
        <dbReference type="Proteomes" id="UP000273278"/>
    </source>
</evidence>
<dbReference type="AlphaFoldDB" id="A0A3G3II82"/>
<gene>
    <name evidence="2" type="ORF">BKD89_05270</name>
</gene>
<evidence type="ECO:0000256" key="1">
    <source>
        <dbReference type="SAM" id="MobiDB-lite"/>
    </source>
</evidence>
<evidence type="ECO:0000313" key="2">
    <source>
        <dbReference type="EMBL" id="AYQ55212.1"/>
    </source>
</evidence>
<dbReference type="OMA" id="YEYHQDY"/>
<sequence length="216" mass="24916">MSDPAFEAIKKARNQDQGGNPEGAAKTLEDYLATDPYNVPPRMELARIYNYSLKNRKMALIQLDMILDLDPDNVDALKASTTIKMLDKAKTEEADAEFKRLIALVSESKDPKDFAAVCAVYAVFQRKQKVDFEKAAEYYEKAIAACPDMYEYHQDYAVLLLNDIKDYVKAKHELEEVMRLRPNSDTAKKNYDILMKKKFDKNGNLKRSLRDRLRHH</sequence>
<dbReference type="SUPFAM" id="SSF48452">
    <property type="entry name" value="TPR-like"/>
    <property type="match status" value="1"/>
</dbReference>
<reference evidence="2 3" key="1">
    <citation type="submission" date="2016-10" db="EMBL/GenBank/DDBJ databases">
        <title>Complete genome of the TMA-utilizing, human hosted archaeon Methanomethylophilus alvus Gen. nov, sp. nov., strain Mx-05, derived from a pure culture.</title>
        <authorList>
            <person name="Brugere J.-F."/>
            <person name="Ben Hania W."/>
            <person name="Chaudhary P.P."/>
            <person name="Gaci N."/>
            <person name="Borrel G."/>
            <person name="Cao Van Tuat L."/>
            <person name="Fardeau M.-L."/>
            <person name="Harris H.M.B."/>
            <person name="O'Toole P.W."/>
            <person name="Ollivier B."/>
        </authorList>
    </citation>
    <scope>NUCLEOTIDE SEQUENCE [LARGE SCALE GENOMIC DNA]</scope>
    <source>
        <strain evidence="2 3">Mx-05</strain>
    </source>
</reference>
<accession>A0A3G3II82</accession>
<dbReference type="GeneID" id="41321855"/>
<protein>
    <submittedName>
        <fullName evidence="2">Uncharacterized protein</fullName>
    </submittedName>
</protein>
<dbReference type="RefSeq" id="WP_015504960.1">
    <property type="nucleotide sequence ID" value="NZ_CAYARL010000026.1"/>
</dbReference>